<proteinExistence type="predicted"/>
<sequence length="285" mass="31331">MGALLGSRASASGSWLAVCPLLGVGRLFVVGPTWDGVWHQRHFVLSNNPRLDNSPVLWLSNRKSPWTLPGRCLVLKTKTAARTRTPTARAAVMTHSMGMAGSREGGTCHPTVLPRPVALLCYLQVAGGQTQRGSTPSNRITFRITHKTRIIFILKYQSVMPSIWLSPPQKNFQHGPIRFRKTKNFSEEAGPQGPASSVLVRRLLRTGDRDRPLRFCGNPQQLGNAAFTFADTKGALEEGRLSQERQGGIPGRAALEMTTPPLLAGALSMVRRKRFHTALRRPVSE</sequence>
<name>G7Q5Z7_9BACT</name>
<keyword evidence="2" id="KW-1185">Reference proteome</keyword>
<dbReference type="HOGENOM" id="CLU_975672_0_0_7"/>
<accession>G7Q5Z7</accession>
<dbReference type="EMBL" id="CM001368">
    <property type="protein sequence ID" value="EHJ46934.1"/>
    <property type="molecule type" value="Genomic_DNA"/>
</dbReference>
<protein>
    <submittedName>
        <fullName evidence="1">Uncharacterized protein</fullName>
    </submittedName>
</protein>
<evidence type="ECO:0000313" key="1">
    <source>
        <dbReference type="EMBL" id="EHJ46934.1"/>
    </source>
</evidence>
<evidence type="ECO:0000313" key="2">
    <source>
        <dbReference type="Proteomes" id="UP000004662"/>
    </source>
</evidence>
<dbReference type="Proteomes" id="UP000004662">
    <property type="component" value="Chromosome"/>
</dbReference>
<gene>
    <name evidence="1" type="ORF">DFW101_0919</name>
</gene>
<reference evidence="2" key="1">
    <citation type="journal article" date="2015" name="Genome Announc.">
        <title>High-Quality Draft Genome Sequence of Desulfovibrio carbinoliphilus FW-101-2B, an Organic Acid-Oxidizing Sulfate-Reducing Bacterium Isolated from Uranium(VI)-Contaminated Groundwater.</title>
        <authorList>
            <person name="Ramsay B.D."/>
            <person name="Hwang C."/>
            <person name="Woo H.L."/>
            <person name="Carroll S.L."/>
            <person name="Lucas S."/>
            <person name="Han J."/>
            <person name="Lapidus A.L."/>
            <person name="Cheng J.F."/>
            <person name="Goodwin L.A."/>
            <person name="Pitluck S."/>
            <person name="Peters L."/>
            <person name="Chertkov O."/>
            <person name="Held B."/>
            <person name="Detter J.C."/>
            <person name="Han C.S."/>
            <person name="Tapia R."/>
            <person name="Land M.L."/>
            <person name="Hauser L.J."/>
            <person name="Kyrpides N.C."/>
            <person name="Ivanova N.N."/>
            <person name="Mikhailova N."/>
            <person name="Pagani I."/>
            <person name="Woyke T."/>
            <person name="Arkin A.P."/>
            <person name="Dehal P."/>
            <person name="Chivian D."/>
            <person name="Criddle C.S."/>
            <person name="Wu W."/>
            <person name="Chakraborty R."/>
            <person name="Hazen T.C."/>
            <person name="Fields M.W."/>
        </authorList>
    </citation>
    <scope>NUCLEOTIDE SEQUENCE [LARGE SCALE GENOMIC DNA]</scope>
    <source>
        <strain evidence="2">FW-101-2B</strain>
    </source>
</reference>
<dbReference type="AlphaFoldDB" id="G7Q5Z7"/>
<organism evidence="1 2">
    <name type="scientific">Solidesulfovibrio carbinoliphilus subsp. oakridgensis</name>
    <dbReference type="NCBI Taxonomy" id="694327"/>
    <lineage>
        <taxon>Bacteria</taxon>
        <taxon>Pseudomonadati</taxon>
        <taxon>Thermodesulfobacteriota</taxon>
        <taxon>Desulfovibrionia</taxon>
        <taxon>Desulfovibrionales</taxon>
        <taxon>Desulfovibrionaceae</taxon>
        <taxon>Solidesulfovibrio</taxon>
    </lineage>
</organism>